<feature type="compositionally biased region" description="Acidic residues" evidence="1">
    <location>
        <begin position="345"/>
        <end position="354"/>
    </location>
</feature>
<dbReference type="SUPFAM" id="SSF50156">
    <property type="entry name" value="PDZ domain-like"/>
    <property type="match status" value="1"/>
</dbReference>
<feature type="compositionally biased region" description="Low complexity" evidence="1">
    <location>
        <begin position="150"/>
        <end position="172"/>
    </location>
</feature>
<feature type="compositionally biased region" description="Basic and acidic residues" evidence="1">
    <location>
        <begin position="355"/>
        <end position="377"/>
    </location>
</feature>
<keyword evidence="2" id="KW-1133">Transmembrane helix</keyword>
<evidence type="ECO:0000256" key="1">
    <source>
        <dbReference type="SAM" id="MobiDB-lite"/>
    </source>
</evidence>
<dbReference type="Gene3D" id="1.25.40.10">
    <property type="entry name" value="Tetratricopeptide repeat domain"/>
    <property type="match status" value="1"/>
</dbReference>
<accession>A0A086PN49</accession>
<gene>
    <name evidence="3" type="ORF">TGVAND_267020</name>
</gene>
<evidence type="ECO:0000313" key="4">
    <source>
        <dbReference type="Proteomes" id="UP000028840"/>
    </source>
</evidence>
<feature type="compositionally biased region" description="Low complexity" evidence="1">
    <location>
        <begin position="392"/>
        <end position="402"/>
    </location>
</feature>
<name>A0A086PN49_TOXGO</name>
<evidence type="ECO:0000313" key="3">
    <source>
        <dbReference type="EMBL" id="KFH01781.1"/>
    </source>
</evidence>
<keyword evidence="2 3" id="KW-0812">Transmembrane</keyword>
<dbReference type="InterPro" id="IPR011990">
    <property type="entry name" value="TPR-like_helical_dom_sf"/>
</dbReference>
<dbReference type="Gene3D" id="2.30.42.10">
    <property type="match status" value="1"/>
</dbReference>
<dbReference type="Proteomes" id="UP000028840">
    <property type="component" value="Unassembled WGS sequence"/>
</dbReference>
<protein>
    <submittedName>
        <fullName evidence="3">Putative transmembrane protein</fullName>
    </submittedName>
</protein>
<organism evidence="3 4">
    <name type="scientific">Toxoplasma gondii VAND</name>
    <dbReference type="NCBI Taxonomy" id="933077"/>
    <lineage>
        <taxon>Eukaryota</taxon>
        <taxon>Sar</taxon>
        <taxon>Alveolata</taxon>
        <taxon>Apicomplexa</taxon>
        <taxon>Conoidasida</taxon>
        <taxon>Coccidia</taxon>
        <taxon>Eucoccidiorida</taxon>
        <taxon>Eimeriorina</taxon>
        <taxon>Sarcocystidae</taxon>
        <taxon>Toxoplasma</taxon>
    </lineage>
</organism>
<feature type="region of interest" description="Disordered" evidence="1">
    <location>
        <begin position="223"/>
        <end position="300"/>
    </location>
</feature>
<dbReference type="EMBL" id="AEYJ02001472">
    <property type="protein sequence ID" value="KFH01781.1"/>
    <property type="molecule type" value="Genomic_DNA"/>
</dbReference>
<reference evidence="3 4" key="2">
    <citation type="journal article" date="2015" name="Eukaryot. Cell">
        <title>Genetic mapping reveals that sinefungin resistance in Toxoplasma gondii is controlled by a putative amino acid transporter locus that can be used as a negative selectable marker.</title>
        <authorList>
            <person name="Behnke M.S."/>
            <person name="Khan A."/>
            <person name="Sibley L.D."/>
        </authorList>
    </citation>
    <scope>NUCLEOTIDE SEQUENCE [LARGE SCALE GENOMIC DNA]</scope>
    <source>
        <strain evidence="3 4">VAND</strain>
    </source>
</reference>
<feature type="transmembrane region" description="Helical" evidence="2">
    <location>
        <begin position="26"/>
        <end position="51"/>
    </location>
</feature>
<feature type="region of interest" description="Disordered" evidence="1">
    <location>
        <begin position="343"/>
        <end position="377"/>
    </location>
</feature>
<feature type="compositionally biased region" description="Basic and acidic residues" evidence="1">
    <location>
        <begin position="238"/>
        <end position="295"/>
    </location>
</feature>
<dbReference type="SUPFAM" id="SSF48452">
    <property type="entry name" value="TPR-like"/>
    <property type="match status" value="1"/>
</dbReference>
<feature type="region of interest" description="Disordered" evidence="1">
    <location>
        <begin position="391"/>
        <end position="420"/>
    </location>
</feature>
<sequence length="777" mass="83935">MVSPVSFLKSTKRCLLCMRGSQEARLLFFLVVSVSLVLAFLPTVFVGVAALTQTRFSSVAFSVSPQPSFQDLLSSPPHCLSFSSPAVVSSPSSLSPQREAEHFVARLPRASLLRGTPFAFLSSLSSFSSFRGSRLQSPKPCSARKSSPRSALTPSSVSPSSSASRCSSLSARHAAPRKSSLAALVSEEALAPEGKQRKTGASFPGTPSVAAFHILIAPVALSASDPAETRKTPKGKPQRREGEQGEGERAEKEQGEGERAENEQGEGEQREGEQREGEQGEGEQREGEQSEREQDLSAAHRVREGLQALLWESKIQGELTFDVFPSEEAAEAFLATLPSFVCSSGEEETGGEAEESSHAEAFLRRRSQQEEEDHMQLSDRLCSFRRQRPANSLPAATVSPSPSLSPPSVPASRASAPSDEVQRWLLPSPVRVYIHSSSRGLAATRVMSDFSELSVLADFVAPRMSRREAYGVALKMLERGLREASAGSADTANVLLENARRTLPLRSGVLISDIFRKQAEILLRGRKGHEAVNAAIHAVEAAPEYAEAWGALGDAYRSLHRFWEARSVYEIASFLSPLGSKKFSLLLRALNRVVAGAESDPEVLQANLPTAESATLKMPTGLAVGANDPALGGCFVAYVAEDSRAEKAGIRPGMQIVAVGNKVLLGKPLEACLEALTFPTRPSRAAPVPSLQFLFFRGCVTDLFGADAFELLRKSGRLAEIFAGVADSEDLLRKKMQPDSAEANFAFAEPHLGALRVDRAYGRNADFDDFLRRKHLM</sequence>
<dbReference type="OrthoDB" id="6502734at2759"/>
<keyword evidence="2" id="KW-0472">Membrane</keyword>
<proteinExistence type="predicted"/>
<comment type="caution">
    <text evidence="3">The sequence shown here is derived from an EMBL/GenBank/DDBJ whole genome shotgun (WGS) entry which is preliminary data.</text>
</comment>
<feature type="region of interest" description="Disordered" evidence="1">
    <location>
        <begin position="130"/>
        <end position="172"/>
    </location>
</feature>
<dbReference type="AlphaFoldDB" id="A0A086PN49"/>
<dbReference type="VEuPathDB" id="ToxoDB:TGVAND_267020"/>
<evidence type="ECO:0000256" key="2">
    <source>
        <dbReference type="SAM" id="Phobius"/>
    </source>
</evidence>
<reference evidence="3 4" key="1">
    <citation type="submission" date="2014-08" db="EMBL/GenBank/DDBJ databases">
        <authorList>
            <person name="Sibley D."/>
            <person name="Venepally P."/>
            <person name="Karamycheva S."/>
            <person name="Hadjithomas M."/>
            <person name="Khan A."/>
            <person name="Brunk B."/>
            <person name="Roos D."/>
            <person name="Caler E."/>
            <person name="Lorenzi H."/>
        </authorList>
    </citation>
    <scope>NUCLEOTIDE SEQUENCE [LARGE SCALE GENOMIC DNA]</scope>
    <source>
        <strain evidence="3 4">VAND</strain>
    </source>
</reference>
<dbReference type="InterPro" id="IPR036034">
    <property type="entry name" value="PDZ_sf"/>
</dbReference>